<dbReference type="GO" id="GO:0045202">
    <property type="term" value="C:synapse"/>
    <property type="evidence" value="ECO:0007669"/>
    <property type="project" value="TreeGrafter"/>
</dbReference>
<dbReference type="FunFam" id="2.60.40.10:FF:001718">
    <property type="entry name" value="Neuroglian, isoform D"/>
    <property type="match status" value="1"/>
</dbReference>
<dbReference type="GO" id="GO:0098632">
    <property type="term" value="F:cell-cell adhesion mediator activity"/>
    <property type="evidence" value="ECO:0007669"/>
    <property type="project" value="TreeGrafter"/>
</dbReference>
<dbReference type="GO" id="GO:0005886">
    <property type="term" value="C:plasma membrane"/>
    <property type="evidence" value="ECO:0007669"/>
    <property type="project" value="TreeGrafter"/>
</dbReference>
<dbReference type="GO" id="GO:0050808">
    <property type="term" value="P:synapse organization"/>
    <property type="evidence" value="ECO:0007669"/>
    <property type="project" value="TreeGrafter"/>
</dbReference>
<dbReference type="Pfam" id="PF13927">
    <property type="entry name" value="Ig_3"/>
    <property type="match status" value="1"/>
</dbReference>
<proteinExistence type="predicted"/>
<dbReference type="InterPro" id="IPR013783">
    <property type="entry name" value="Ig-like_fold"/>
</dbReference>
<evidence type="ECO:0000256" key="2">
    <source>
        <dbReference type="ARBA" id="ARBA00023319"/>
    </source>
</evidence>
<dbReference type="PANTHER" id="PTHR10075">
    <property type="entry name" value="BASIGIN RELATED"/>
    <property type="match status" value="1"/>
</dbReference>
<dbReference type="Gene3D" id="2.60.40.10">
    <property type="entry name" value="Immunoglobulins"/>
    <property type="match status" value="1"/>
</dbReference>
<evidence type="ECO:0000313" key="6">
    <source>
        <dbReference type="Proteomes" id="UP000494206"/>
    </source>
</evidence>
<feature type="domain" description="Ig-like" evidence="4">
    <location>
        <begin position="41"/>
        <end position="141"/>
    </location>
</feature>
<feature type="signal peptide" evidence="3">
    <location>
        <begin position="1"/>
        <end position="22"/>
    </location>
</feature>
<dbReference type="PROSITE" id="PS50835">
    <property type="entry name" value="IG_LIKE"/>
    <property type="match status" value="1"/>
</dbReference>
<accession>A0A8S1FBT6</accession>
<dbReference type="InterPro" id="IPR003598">
    <property type="entry name" value="Ig_sub2"/>
</dbReference>
<dbReference type="SUPFAM" id="SSF48726">
    <property type="entry name" value="Immunoglobulin"/>
    <property type="match status" value="1"/>
</dbReference>
<dbReference type="Proteomes" id="UP000494206">
    <property type="component" value="Unassembled WGS sequence"/>
</dbReference>
<name>A0A8S1FBT6_9PELO</name>
<keyword evidence="3" id="KW-0732">Signal</keyword>
<dbReference type="InterPro" id="IPR007110">
    <property type="entry name" value="Ig-like_dom"/>
</dbReference>
<dbReference type="GO" id="GO:0007411">
    <property type="term" value="P:axon guidance"/>
    <property type="evidence" value="ECO:0007669"/>
    <property type="project" value="TreeGrafter"/>
</dbReference>
<evidence type="ECO:0000259" key="4">
    <source>
        <dbReference type="PROSITE" id="PS50835"/>
    </source>
</evidence>
<dbReference type="AlphaFoldDB" id="A0A8S1FBT6"/>
<sequence>MTSNSGLIYILVFATSLSVAKSTIDWSSIETPPQFVHEPNPETVYFKVEKSVNDGSEQSKTPENLLEQTIRCVANGNPRPSYRWKKDGKAFEPAMFPEKVVQKPGEGSLVFSRLDETDVGVYQCEASNSNGTAVDRSVRVQETWIRHFPVGEPEVVMVEVGDPYQRNCTPPASNPNARVYWILKGKEPGQFETISSSHISSNEQCSALLLLLLRLLLFNNSL</sequence>
<keyword evidence="2" id="KW-0393">Immunoglobulin domain</keyword>
<evidence type="ECO:0000256" key="1">
    <source>
        <dbReference type="ARBA" id="ARBA00022737"/>
    </source>
</evidence>
<gene>
    <name evidence="5" type="ORF">CBOVIS_LOCUS11473</name>
</gene>
<keyword evidence="6" id="KW-1185">Reference proteome</keyword>
<dbReference type="GO" id="GO:0030424">
    <property type="term" value="C:axon"/>
    <property type="evidence" value="ECO:0007669"/>
    <property type="project" value="TreeGrafter"/>
</dbReference>
<keyword evidence="1" id="KW-0677">Repeat</keyword>
<dbReference type="GO" id="GO:0007156">
    <property type="term" value="P:homophilic cell adhesion via plasma membrane adhesion molecules"/>
    <property type="evidence" value="ECO:0007669"/>
    <property type="project" value="TreeGrafter"/>
</dbReference>
<dbReference type="GO" id="GO:0070593">
    <property type="term" value="P:dendrite self-avoidance"/>
    <property type="evidence" value="ECO:0007669"/>
    <property type="project" value="TreeGrafter"/>
</dbReference>
<evidence type="ECO:0000256" key="3">
    <source>
        <dbReference type="SAM" id="SignalP"/>
    </source>
</evidence>
<comment type="caution">
    <text evidence="5">The sequence shown here is derived from an EMBL/GenBank/DDBJ whole genome shotgun (WGS) entry which is preliminary data.</text>
</comment>
<dbReference type="OrthoDB" id="6244967at2759"/>
<dbReference type="PANTHER" id="PTHR10075:SF63">
    <property type="entry name" value="CONTACTIN-4"/>
    <property type="match status" value="1"/>
</dbReference>
<dbReference type="SMART" id="SM00408">
    <property type="entry name" value="IGc2"/>
    <property type="match status" value="1"/>
</dbReference>
<reference evidence="5 6" key="1">
    <citation type="submission" date="2020-04" db="EMBL/GenBank/DDBJ databases">
        <authorList>
            <person name="Laetsch R D."/>
            <person name="Stevens L."/>
            <person name="Kumar S."/>
            <person name="Blaxter L. M."/>
        </authorList>
    </citation>
    <scope>NUCLEOTIDE SEQUENCE [LARGE SCALE GENOMIC DNA]</scope>
</reference>
<evidence type="ECO:0000313" key="5">
    <source>
        <dbReference type="EMBL" id="CAB3409875.1"/>
    </source>
</evidence>
<protein>
    <recommendedName>
        <fullName evidence="4">Ig-like domain-containing protein</fullName>
    </recommendedName>
</protein>
<dbReference type="EMBL" id="CADEPM010000009">
    <property type="protein sequence ID" value="CAB3409875.1"/>
    <property type="molecule type" value="Genomic_DNA"/>
</dbReference>
<dbReference type="InterPro" id="IPR036179">
    <property type="entry name" value="Ig-like_dom_sf"/>
</dbReference>
<feature type="chain" id="PRO_5035908721" description="Ig-like domain-containing protein" evidence="3">
    <location>
        <begin position="23"/>
        <end position="222"/>
    </location>
</feature>
<organism evidence="5 6">
    <name type="scientific">Caenorhabditis bovis</name>
    <dbReference type="NCBI Taxonomy" id="2654633"/>
    <lineage>
        <taxon>Eukaryota</taxon>
        <taxon>Metazoa</taxon>
        <taxon>Ecdysozoa</taxon>
        <taxon>Nematoda</taxon>
        <taxon>Chromadorea</taxon>
        <taxon>Rhabditida</taxon>
        <taxon>Rhabditina</taxon>
        <taxon>Rhabditomorpha</taxon>
        <taxon>Rhabditoidea</taxon>
        <taxon>Rhabditidae</taxon>
        <taxon>Peloderinae</taxon>
        <taxon>Caenorhabditis</taxon>
    </lineage>
</organism>